<organism evidence="12 13">
    <name type="scientific">Thermoactinomyces daqus</name>
    <dbReference type="NCBI Taxonomy" id="1329516"/>
    <lineage>
        <taxon>Bacteria</taxon>
        <taxon>Bacillati</taxon>
        <taxon>Bacillota</taxon>
        <taxon>Bacilli</taxon>
        <taxon>Bacillales</taxon>
        <taxon>Thermoactinomycetaceae</taxon>
        <taxon>Thermoactinomyces</taxon>
    </lineage>
</organism>
<dbReference type="HAMAP" id="MF_00244">
    <property type="entry name" value="NaMN_adenylyltr"/>
    <property type="match status" value="1"/>
</dbReference>
<dbReference type="CDD" id="cd02165">
    <property type="entry name" value="NMNAT"/>
    <property type="match status" value="1"/>
</dbReference>
<dbReference type="NCBIfam" id="TIGR00482">
    <property type="entry name" value="nicotinate (nicotinamide) nucleotide adenylyltransferase"/>
    <property type="match status" value="1"/>
</dbReference>
<keyword evidence="7 10" id="KW-0067">ATP-binding</keyword>
<gene>
    <name evidence="10" type="primary">nadD</name>
    <name evidence="12" type="ORF">H1164_07155</name>
</gene>
<dbReference type="EC" id="2.7.7.18" evidence="10"/>
<dbReference type="EMBL" id="JACEIP010000008">
    <property type="protein sequence ID" value="MBA4542678.1"/>
    <property type="molecule type" value="Genomic_DNA"/>
</dbReference>
<comment type="function">
    <text evidence="1 10">Catalyzes the reversible adenylation of nicotinate mononucleotide (NaMN) to nicotinic acid adenine dinucleotide (NaAD).</text>
</comment>
<comment type="pathway">
    <text evidence="2 10">Cofactor biosynthesis; NAD(+) biosynthesis; deamido-NAD(+) from nicotinate D-ribonucleotide: step 1/1.</text>
</comment>
<dbReference type="Gene3D" id="3.40.50.620">
    <property type="entry name" value="HUPs"/>
    <property type="match status" value="1"/>
</dbReference>
<evidence type="ECO:0000256" key="1">
    <source>
        <dbReference type="ARBA" id="ARBA00002324"/>
    </source>
</evidence>
<dbReference type="GO" id="GO:0009435">
    <property type="term" value="P:NAD+ biosynthetic process"/>
    <property type="evidence" value="ECO:0007669"/>
    <property type="project" value="UniProtKB-UniRule"/>
</dbReference>
<dbReference type="RefSeq" id="WP_033101772.1">
    <property type="nucleotide sequence ID" value="NZ_JACEIP010000008.1"/>
</dbReference>
<sequence>MRVGIFGGTFDPIHMGHLLLAQQAMETASLEQVWFIPAGEPPHKQENEITPAQHRLQMVRLAVEGNPRFLVNEMELKREGPSYTVDTIQILKESTPEHDFFLLVGADTVKDLPHWYKIKKILQLVQVIGLGRPGVRAEGLPDFVTDRLQWIPGAIETSISSTAVRQRAKCGKSLRYLVPDPVYQYIKEHRLYGT</sequence>
<evidence type="ECO:0000256" key="2">
    <source>
        <dbReference type="ARBA" id="ARBA00005019"/>
    </source>
</evidence>
<evidence type="ECO:0000259" key="11">
    <source>
        <dbReference type="Pfam" id="PF01467"/>
    </source>
</evidence>
<reference evidence="12 13" key="1">
    <citation type="submission" date="2020-07" db="EMBL/GenBank/DDBJ databases">
        <authorList>
            <person name="Feng H."/>
        </authorList>
    </citation>
    <scope>NUCLEOTIDE SEQUENCE [LARGE SCALE GENOMIC DNA]</scope>
    <source>
        <strain evidence="13">s-11</strain>
    </source>
</reference>
<dbReference type="InterPro" id="IPR004821">
    <property type="entry name" value="Cyt_trans-like"/>
</dbReference>
<keyword evidence="6 10" id="KW-0547">Nucleotide-binding</keyword>
<dbReference type="GO" id="GO:0004515">
    <property type="term" value="F:nicotinate-nucleotide adenylyltransferase activity"/>
    <property type="evidence" value="ECO:0007669"/>
    <property type="project" value="UniProtKB-UniRule"/>
</dbReference>
<keyword evidence="5 10" id="KW-0548">Nucleotidyltransferase</keyword>
<evidence type="ECO:0000256" key="10">
    <source>
        <dbReference type="HAMAP-Rule" id="MF_00244"/>
    </source>
</evidence>
<dbReference type="InterPro" id="IPR014729">
    <property type="entry name" value="Rossmann-like_a/b/a_fold"/>
</dbReference>
<dbReference type="OrthoDB" id="5295945at2"/>
<keyword evidence="4 10" id="KW-0808">Transferase</keyword>
<comment type="catalytic activity">
    <reaction evidence="9 10">
        <text>nicotinate beta-D-ribonucleotide + ATP + H(+) = deamido-NAD(+) + diphosphate</text>
        <dbReference type="Rhea" id="RHEA:22860"/>
        <dbReference type="ChEBI" id="CHEBI:15378"/>
        <dbReference type="ChEBI" id="CHEBI:30616"/>
        <dbReference type="ChEBI" id="CHEBI:33019"/>
        <dbReference type="ChEBI" id="CHEBI:57502"/>
        <dbReference type="ChEBI" id="CHEBI:58437"/>
        <dbReference type="EC" id="2.7.7.18"/>
    </reaction>
</comment>
<evidence type="ECO:0000313" key="13">
    <source>
        <dbReference type="Proteomes" id="UP000530514"/>
    </source>
</evidence>
<evidence type="ECO:0000256" key="3">
    <source>
        <dbReference type="ARBA" id="ARBA00022642"/>
    </source>
</evidence>
<dbReference type="InterPro" id="IPR005248">
    <property type="entry name" value="NadD/NMNAT"/>
</dbReference>
<evidence type="ECO:0000256" key="6">
    <source>
        <dbReference type="ARBA" id="ARBA00022741"/>
    </source>
</evidence>
<name>A0A7W1X9Y5_9BACL</name>
<evidence type="ECO:0000256" key="8">
    <source>
        <dbReference type="ARBA" id="ARBA00023027"/>
    </source>
</evidence>
<dbReference type="NCBIfam" id="NF000840">
    <property type="entry name" value="PRK00071.1-3"/>
    <property type="match status" value="1"/>
</dbReference>
<dbReference type="NCBIfam" id="NF000841">
    <property type="entry name" value="PRK00071.1-4"/>
    <property type="match status" value="1"/>
</dbReference>
<keyword evidence="8 10" id="KW-0520">NAD</keyword>
<comment type="caution">
    <text evidence="12">The sequence shown here is derived from an EMBL/GenBank/DDBJ whole genome shotgun (WGS) entry which is preliminary data.</text>
</comment>
<feature type="domain" description="Cytidyltransferase-like" evidence="11">
    <location>
        <begin position="5"/>
        <end position="167"/>
    </location>
</feature>
<dbReference type="Pfam" id="PF01467">
    <property type="entry name" value="CTP_transf_like"/>
    <property type="match status" value="1"/>
</dbReference>
<dbReference type="GO" id="GO:0005524">
    <property type="term" value="F:ATP binding"/>
    <property type="evidence" value="ECO:0007669"/>
    <property type="project" value="UniProtKB-KW"/>
</dbReference>
<dbReference type="PANTHER" id="PTHR39321">
    <property type="entry name" value="NICOTINATE-NUCLEOTIDE ADENYLYLTRANSFERASE-RELATED"/>
    <property type="match status" value="1"/>
</dbReference>
<dbReference type="AlphaFoldDB" id="A0A7W1X9Y5"/>
<dbReference type="UniPathway" id="UPA00253">
    <property type="reaction ID" value="UER00332"/>
</dbReference>
<accession>A0A7W1X9Y5</accession>
<keyword evidence="13" id="KW-1185">Reference proteome</keyword>
<dbReference type="Proteomes" id="UP000530514">
    <property type="component" value="Unassembled WGS sequence"/>
</dbReference>
<evidence type="ECO:0000313" key="12">
    <source>
        <dbReference type="EMBL" id="MBA4542678.1"/>
    </source>
</evidence>
<evidence type="ECO:0000256" key="9">
    <source>
        <dbReference type="ARBA" id="ARBA00048721"/>
    </source>
</evidence>
<dbReference type="PANTHER" id="PTHR39321:SF3">
    <property type="entry name" value="PHOSPHOPANTETHEINE ADENYLYLTRANSFERASE"/>
    <property type="match status" value="1"/>
</dbReference>
<comment type="similarity">
    <text evidence="10">Belongs to the NadD family.</text>
</comment>
<evidence type="ECO:0000256" key="7">
    <source>
        <dbReference type="ARBA" id="ARBA00022840"/>
    </source>
</evidence>
<proteinExistence type="inferred from homology"/>
<protein>
    <recommendedName>
        <fullName evidence="10">Probable nicotinate-nucleotide adenylyltransferase</fullName>
        <ecNumber evidence="10">2.7.7.18</ecNumber>
    </recommendedName>
    <alternativeName>
        <fullName evidence="10">Deamido-NAD(+) diphosphorylase</fullName>
    </alternativeName>
    <alternativeName>
        <fullName evidence="10">Deamido-NAD(+) pyrophosphorylase</fullName>
    </alternativeName>
    <alternativeName>
        <fullName evidence="10">Nicotinate mononucleotide adenylyltransferase</fullName>
        <shortName evidence="10">NaMN adenylyltransferase</shortName>
    </alternativeName>
</protein>
<evidence type="ECO:0000256" key="5">
    <source>
        <dbReference type="ARBA" id="ARBA00022695"/>
    </source>
</evidence>
<evidence type="ECO:0000256" key="4">
    <source>
        <dbReference type="ARBA" id="ARBA00022679"/>
    </source>
</evidence>
<dbReference type="NCBIfam" id="TIGR00125">
    <property type="entry name" value="cyt_tran_rel"/>
    <property type="match status" value="1"/>
</dbReference>
<keyword evidence="3 10" id="KW-0662">Pyridine nucleotide biosynthesis</keyword>
<dbReference type="SUPFAM" id="SSF52374">
    <property type="entry name" value="Nucleotidylyl transferase"/>
    <property type="match status" value="1"/>
</dbReference>